<evidence type="ECO:0000313" key="2">
    <source>
        <dbReference type="EMBL" id="KAJ8888741.1"/>
    </source>
</evidence>
<gene>
    <name evidence="2" type="ORF">PR048_008233</name>
</gene>
<organism evidence="2 3">
    <name type="scientific">Dryococelus australis</name>
    <dbReference type="NCBI Taxonomy" id="614101"/>
    <lineage>
        <taxon>Eukaryota</taxon>
        <taxon>Metazoa</taxon>
        <taxon>Ecdysozoa</taxon>
        <taxon>Arthropoda</taxon>
        <taxon>Hexapoda</taxon>
        <taxon>Insecta</taxon>
        <taxon>Pterygota</taxon>
        <taxon>Neoptera</taxon>
        <taxon>Polyneoptera</taxon>
        <taxon>Phasmatodea</taxon>
        <taxon>Verophasmatodea</taxon>
        <taxon>Anareolatae</taxon>
        <taxon>Phasmatidae</taxon>
        <taxon>Eurycanthinae</taxon>
        <taxon>Dryococelus</taxon>
    </lineage>
</organism>
<reference evidence="2 3" key="1">
    <citation type="submission" date="2023-02" db="EMBL/GenBank/DDBJ databases">
        <title>LHISI_Scaffold_Assembly.</title>
        <authorList>
            <person name="Stuart O.P."/>
            <person name="Cleave R."/>
            <person name="Magrath M.J.L."/>
            <person name="Mikheyev A.S."/>
        </authorList>
    </citation>
    <scope>NUCLEOTIDE SEQUENCE [LARGE SCALE GENOMIC DNA]</scope>
    <source>
        <strain evidence="2">Daus_M_001</strain>
        <tissue evidence="2">Leg muscle</tissue>
    </source>
</reference>
<feature type="compositionally biased region" description="Basic and acidic residues" evidence="1">
    <location>
        <begin position="1"/>
        <end position="21"/>
    </location>
</feature>
<protein>
    <submittedName>
        <fullName evidence="2">Uncharacterized protein</fullName>
    </submittedName>
</protein>
<dbReference type="Proteomes" id="UP001159363">
    <property type="component" value="Chromosome 3"/>
</dbReference>
<feature type="region of interest" description="Disordered" evidence="1">
    <location>
        <begin position="833"/>
        <end position="855"/>
    </location>
</feature>
<proteinExistence type="predicted"/>
<feature type="region of interest" description="Disordered" evidence="1">
    <location>
        <begin position="1"/>
        <end position="23"/>
    </location>
</feature>
<keyword evidence="3" id="KW-1185">Reference proteome</keyword>
<evidence type="ECO:0000256" key="1">
    <source>
        <dbReference type="SAM" id="MobiDB-lite"/>
    </source>
</evidence>
<evidence type="ECO:0000313" key="3">
    <source>
        <dbReference type="Proteomes" id="UP001159363"/>
    </source>
</evidence>
<name>A0ABQ9HXB3_9NEOP</name>
<dbReference type="EMBL" id="JARBHB010000003">
    <property type="protein sequence ID" value="KAJ8888741.1"/>
    <property type="molecule type" value="Genomic_DNA"/>
</dbReference>
<comment type="caution">
    <text evidence="2">The sequence shown here is derived from an EMBL/GenBank/DDBJ whole genome shotgun (WGS) entry which is preliminary data.</text>
</comment>
<sequence length="855" mass="93671">MEQRRNSMGGDPRESPTDQRHRPALFLHAKIRERLRWESNPVRLVLEARCSSPSSELPEAAGLPVEIVDAPQHGAQARLDHAPEIFEIGVMPAQSKRVMSLLPRNHPTMQPDLFMPFTRKIYSSRMMHHAISPSSPELFRGAVCRVSTTAVATSFAPCEHHRAFVGHGGEDLWFIYLRPASPCNRLASLPPSPTPGAFAMAFWEISGIRTSHQSIMMKCEVTLRTQDPLTYREQGAVGSCPEGAVGNSEKGHTEKRHQYFLGKKSYQWATRGKTTPAREVEGGVYHPLAAIEDPADTRALGKHPRATSRCPHSSGVGWPTCSQRVEGSRPGASDTADLQIACRTGNLSALPKIAYKAFDCNRKLFIALKWRGDLEVHPVIRSEHIAAVIRDIESCCGVSHSHVKCRASSEIDPNRIICWKTFPVHEGKTDNTGVISISSDVSMYSCKKMKMELDIWTALNSEIFRADEGDIGEFGAGMKGRAKWEIPEKTRRPTASSTCENLVARLGIELSSPWWEGHGGLLVRLLTSQIGEPGSILGGIALGFSHVQIVPDDAAGRRIFSGTSRFPRPCIPVLLHTHFTSPSSVSQDLDAKGHPNLSSSLARRASLVQGRRAESVTHGAVRAKCCGSATSSSSFWFVYSSENFQRRPGVRRQQSGEPAKRVAARVNSWSEVCGLRASHLPVFVAHGGPCKTAFGARFVKTGPRVSRVAPGPDNALDPWAQPPPPPFLDSIRADLLLIIAPHPRTTPKGVRRVRNICAIRLKVKSLQQKRHRYVNESYVNNTLVIPDGSVVVSSEGAGTSNEVVYIERDVAPADELLCDSFVLNQLGGRARATPASLAGDEVPTADEMADRHQHV</sequence>
<accession>A0ABQ9HXB3</accession>